<feature type="signal peptide" evidence="1">
    <location>
        <begin position="1"/>
        <end position="21"/>
    </location>
</feature>
<feature type="domain" description="DUF1553" evidence="3">
    <location>
        <begin position="703"/>
        <end position="957"/>
    </location>
</feature>
<dbReference type="InterPro" id="IPR011429">
    <property type="entry name" value="Cyt_c_Planctomycete-type"/>
</dbReference>
<organism evidence="5 6">
    <name type="scientific">Roseimaritima ulvae</name>
    <dbReference type="NCBI Taxonomy" id="980254"/>
    <lineage>
        <taxon>Bacteria</taxon>
        <taxon>Pseudomonadati</taxon>
        <taxon>Planctomycetota</taxon>
        <taxon>Planctomycetia</taxon>
        <taxon>Pirellulales</taxon>
        <taxon>Pirellulaceae</taxon>
        <taxon>Roseimaritima</taxon>
    </lineage>
</organism>
<name>A0A5B9QHL8_9BACT</name>
<dbReference type="Pfam" id="PF07583">
    <property type="entry name" value="PSCyt2"/>
    <property type="match status" value="1"/>
</dbReference>
<keyword evidence="1" id="KW-0732">Signal</keyword>
<protein>
    <submittedName>
        <fullName evidence="5">Planctomycete cytochrome C</fullName>
    </submittedName>
</protein>
<dbReference type="RefSeq" id="WP_068134398.1">
    <property type="nucleotide sequence ID" value="NZ_CP042914.1"/>
</dbReference>
<evidence type="ECO:0000259" key="4">
    <source>
        <dbReference type="Pfam" id="PF07635"/>
    </source>
</evidence>
<dbReference type="Pfam" id="PF07635">
    <property type="entry name" value="PSCyt1"/>
    <property type="match status" value="1"/>
</dbReference>
<feature type="domain" description="DUF1549" evidence="2">
    <location>
        <begin position="143"/>
        <end position="348"/>
    </location>
</feature>
<dbReference type="OrthoDB" id="127107at2"/>
<evidence type="ECO:0000259" key="2">
    <source>
        <dbReference type="Pfam" id="PF07583"/>
    </source>
</evidence>
<evidence type="ECO:0000313" key="6">
    <source>
        <dbReference type="Proteomes" id="UP000325286"/>
    </source>
</evidence>
<reference evidence="5 6" key="1">
    <citation type="submission" date="2019-08" db="EMBL/GenBank/DDBJ databases">
        <title>Deep-cultivation of Planctomycetes and their phenomic and genomic characterization uncovers novel biology.</title>
        <authorList>
            <person name="Wiegand S."/>
            <person name="Jogler M."/>
            <person name="Boedeker C."/>
            <person name="Pinto D."/>
            <person name="Vollmers J."/>
            <person name="Rivas-Marin E."/>
            <person name="Kohn T."/>
            <person name="Peeters S.H."/>
            <person name="Heuer A."/>
            <person name="Rast P."/>
            <person name="Oberbeckmann S."/>
            <person name="Bunk B."/>
            <person name="Jeske O."/>
            <person name="Meyerdierks A."/>
            <person name="Storesund J.E."/>
            <person name="Kallscheuer N."/>
            <person name="Luecker S."/>
            <person name="Lage O.M."/>
            <person name="Pohl T."/>
            <person name="Merkel B.J."/>
            <person name="Hornburger P."/>
            <person name="Mueller R.-W."/>
            <person name="Bruemmer F."/>
            <person name="Labrenz M."/>
            <person name="Spormann A.M."/>
            <person name="Op den Camp H."/>
            <person name="Overmann J."/>
            <person name="Amann R."/>
            <person name="Jetten M.S.M."/>
            <person name="Mascher T."/>
            <person name="Medema M.H."/>
            <person name="Devos D.P."/>
            <person name="Kaster A.-K."/>
            <person name="Ovreas L."/>
            <person name="Rohde M."/>
            <person name="Galperin M.Y."/>
            <person name="Jogler C."/>
        </authorList>
    </citation>
    <scope>NUCLEOTIDE SEQUENCE [LARGE SCALE GENOMIC DNA]</scope>
    <source>
        <strain evidence="5 6">UC8</strain>
    </source>
</reference>
<dbReference type="InterPro" id="IPR011444">
    <property type="entry name" value="DUF1549"/>
</dbReference>
<dbReference type="InterPro" id="IPR022655">
    <property type="entry name" value="DUF1553"/>
</dbReference>
<feature type="chain" id="PRO_5023034962" evidence="1">
    <location>
        <begin position="22"/>
        <end position="1014"/>
    </location>
</feature>
<dbReference type="Pfam" id="PF07587">
    <property type="entry name" value="PSD1"/>
    <property type="match status" value="1"/>
</dbReference>
<dbReference type="KEGG" id="rul:UC8_02910"/>
<gene>
    <name evidence="5" type="ORF">UC8_02910</name>
</gene>
<dbReference type="PANTHER" id="PTHR35889:SF3">
    <property type="entry name" value="F-BOX DOMAIN-CONTAINING PROTEIN"/>
    <property type="match status" value="1"/>
</dbReference>
<evidence type="ECO:0000259" key="3">
    <source>
        <dbReference type="Pfam" id="PF07587"/>
    </source>
</evidence>
<accession>A0A5B9QHL8</accession>
<dbReference type="PANTHER" id="PTHR35889">
    <property type="entry name" value="CYCLOINULO-OLIGOSACCHARIDE FRUCTANOTRANSFERASE-RELATED"/>
    <property type="match status" value="1"/>
</dbReference>
<evidence type="ECO:0000313" key="5">
    <source>
        <dbReference type="EMBL" id="QEG38334.1"/>
    </source>
</evidence>
<feature type="domain" description="Cytochrome C Planctomycete-type" evidence="4">
    <location>
        <begin position="38"/>
        <end position="92"/>
    </location>
</feature>
<evidence type="ECO:0000256" key="1">
    <source>
        <dbReference type="SAM" id="SignalP"/>
    </source>
</evidence>
<dbReference type="AlphaFoldDB" id="A0A5B9QHL8"/>
<sequence precursor="true">MRVSKRFAGFALSLLAGICAAADIDFTRDIRPILSENCVFCHGPDEATREADLRLDTEAGALAVIDPEHSGDSELFRRLTSEDADELMPPPDSNRRLTPPQIELIRQWIDVGAKWEQHWSFRPLVAPPVPPSPAGSDATVRNPIDAFVQHRLAEQGLRPAPQADRPTLIRRLSLDLTGLPPTPAEVDAFVADNSADAYERLVERLLDSPAYGQRMAWDWLDAARYADTNGYQGDRERTMWPWRDWVVRAFNDNLPFDQFTRWQIAGDLLPDASEEQILATGFLRNHMINGEGGRIPEENRVEYVMDMSETMGTVWLGLTLNCCRCHDHKYDPLTNEEYYQFFAFFNQTPVTGGGGDPQTAPNLAVPSDAQRQELADIDRAVADLDAEIQALTDSLLDRQADWEQSQRERLADAAVWRRLSTQDVQATASELKILDDGSVLSLSNPAPDNDTYTVSAPLDPQRITGLRLETLRHESFPENSLSHAGSGNFVLTAIEVWLEEEASGEATPVPIDAAKATFEQPSHGVDKAFDDNPKTGWAVYEGRRVDRSHAAVFRFTEPLQIEAGYRLKVILRHESVHVRHNIGRFRLSLTDVPQPQLPTVSDALLAALRTPAEQRSDDQRKLLRTTHHESVPELQTLQQRRAERLKRRQAIRAAMPKVMVMGDMEKPRPTFMLERGLYNQPGDPVQPRLPAFLPASLDQQNANRLTLANWLVSDENPLTTRVTVNRFWQQLFGVGLVKTTEDFGAQGEIPVQMDLLNWLASHFRDNGWDVKDLMRLIVTSHTYRQSSKIRDLAVAQRDPENRLLSRGARYRLPAWMLRDQVLAASGLLSPVAEGPAINTYQPAGVWEEASFGKKKYRQDEGEKLYRRSLYVFWRRIIAPTMFFDSASRQTCTVNQSRTNTPLHALQTLNNTIYVEAARVLAEAVLQADLERDAQRIEMVFRRLLARDPEQAEQAILLAGLKRTRTQYAGRMEEARKLLAIGQSPRDRALDPIEHAVWTNLCLAVSNLDETLNHE</sequence>
<dbReference type="EMBL" id="CP042914">
    <property type="protein sequence ID" value="QEG38334.1"/>
    <property type="molecule type" value="Genomic_DNA"/>
</dbReference>
<proteinExistence type="predicted"/>
<keyword evidence="6" id="KW-1185">Reference proteome</keyword>
<dbReference type="Proteomes" id="UP000325286">
    <property type="component" value="Chromosome"/>
</dbReference>